<dbReference type="Gene3D" id="1.10.1740.10">
    <property type="match status" value="1"/>
</dbReference>
<protein>
    <submittedName>
        <fullName evidence="7">Sigma-70 family RNA polymerase sigma factor</fullName>
    </submittedName>
</protein>
<keyword evidence="3" id="KW-0731">Sigma factor</keyword>
<evidence type="ECO:0000256" key="4">
    <source>
        <dbReference type="ARBA" id="ARBA00023163"/>
    </source>
</evidence>
<dbReference type="SUPFAM" id="SSF88946">
    <property type="entry name" value="Sigma2 domain of RNA polymerase sigma factors"/>
    <property type="match status" value="1"/>
</dbReference>
<dbReference type="PANTHER" id="PTHR43133">
    <property type="entry name" value="RNA POLYMERASE ECF-TYPE SIGMA FACTO"/>
    <property type="match status" value="1"/>
</dbReference>
<evidence type="ECO:0000256" key="5">
    <source>
        <dbReference type="SAM" id="MobiDB-lite"/>
    </source>
</evidence>
<keyword evidence="8" id="KW-1185">Reference proteome</keyword>
<feature type="domain" description="RNA polymerase sigma-70 region 2" evidence="6">
    <location>
        <begin position="56"/>
        <end position="113"/>
    </location>
</feature>
<dbReference type="SUPFAM" id="SSF88659">
    <property type="entry name" value="Sigma3 and sigma4 domains of RNA polymerase sigma factors"/>
    <property type="match status" value="1"/>
</dbReference>
<accession>A0ABP7D9H6</accession>
<dbReference type="InterPro" id="IPR013324">
    <property type="entry name" value="RNA_pol_sigma_r3/r4-like"/>
</dbReference>
<name>A0ABP7D9H6_9ACTN</name>
<organism evidence="7 8">
    <name type="scientific">Microlunatus aurantiacus</name>
    <dbReference type="NCBI Taxonomy" id="446786"/>
    <lineage>
        <taxon>Bacteria</taxon>
        <taxon>Bacillati</taxon>
        <taxon>Actinomycetota</taxon>
        <taxon>Actinomycetes</taxon>
        <taxon>Propionibacteriales</taxon>
        <taxon>Propionibacteriaceae</taxon>
        <taxon>Microlunatus</taxon>
    </lineage>
</organism>
<dbReference type="InterPro" id="IPR036388">
    <property type="entry name" value="WH-like_DNA-bd_sf"/>
</dbReference>
<dbReference type="InterPro" id="IPR013325">
    <property type="entry name" value="RNA_pol_sigma_r2"/>
</dbReference>
<gene>
    <name evidence="7" type="ORF">GCM10022204_17490</name>
</gene>
<dbReference type="PANTHER" id="PTHR43133:SF62">
    <property type="entry name" value="RNA POLYMERASE SIGMA FACTOR SIGZ"/>
    <property type="match status" value="1"/>
</dbReference>
<evidence type="ECO:0000256" key="2">
    <source>
        <dbReference type="ARBA" id="ARBA00023015"/>
    </source>
</evidence>
<comment type="caution">
    <text evidence="7">The sequence shown here is derived from an EMBL/GenBank/DDBJ whole genome shotgun (WGS) entry which is preliminary data.</text>
</comment>
<dbReference type="Proteomes" id="UP001500051">
    <property type="component" value="Unassembled WGS sequence"/>
</dbReference>
<sequence length="213" mass="22807">MMLSRAEGVRVATPSEDDAPATVEAPRPVDTSPTIEAPPTSAAFVAGDRAALTAVYRQWSSLVYSVALRSLNDVGAAEDVTQRVFTRAWSARDGFATAQTSLPAWLIGILRAELDRTREAHSETGLVGVPDGTATRKRETIDPADLADRLVVADEMSRSSDGPHQAIRLALAEGLTHTQIAERLKLPGGLVRSHLSGGLLELQKRLAVLHDAR</sequence>
<dbReference type="EMBL" id="BAAAYX010000004">
    <property type="protein sequence ID" value="GAA3701188.1"/>
    <property type="molecule type" value="Genomic_DNA"/>
</dbReference>
<evidence type="ECO:0000259" key="6">
    <source>
        <dbReference type="Pfam" id="PF04542"/>
    </source>
</evidence>
<dbReference type="InterPro" id="IPR007627">
    <property type="entry name" value="RNA_pol_sigma70_r2"/>
</dbReference>
<keyword evidence="2" id="KW-0805">Transcription regulation</keyword>
<dbReference type="Gene3D" id="1.10.10.10">
    <property type="entry name" value="Winged helix-like DNA-binding domain superfamily/Winged helix DNA-binding domain"/>
    <property type="match status" value="1"/>
</dbReference>
<evidence type="ECO:0000256" key="3">
    <source>
        <dbReference type="ARBA" id="ARBA00023082"/>
    </source>
</evidence>
<evidence type="ECO:0000313" key="8">
    <source>
        <dbReference type="Proteomes" id="UP001500051"/>
    </source>
</evidence>
<reference evidence="8" key="1">
    <citation type="journal article" date="2019" name="Int. J. Syst. Evol. Microbiol.">
        <title>The Global Catalogue of Microorganisms (GCM) 10K type strain sequencing project: providing services to taxonomists for standard genome sequencing and annotation.</title>
        <authorList>
            <consortium name="The Broad Institute Genomics Platform"/>
            <consortium name="The Broad Institute Genome Sequencing Center for Infectious Disease"/>
            <person name="Wu L."/>
            <person name="Ma J."/>
        </authorList>
    </citation>
    <scope>NUCLEOTIDE SEQUENCE [LARGE SCALE GENOMIC DNA]</scope>
    <source>
        <strain evidence="8">JCM 16548</strain>
    </source>
</reference>
<keyword evidence="4" id="KW-0804">Transcription</keyword>
<dbReference type="InterPro" id="IPR039425">
    <property type="entry name" value="RNA_pol_sigma-70-like"/>
</dbReference>
<feature type="region of interest" description="Disordered" evidence="5">
    <location>
        <begin position="1"/>
        <end position="36"/>
    </location>
</feature>
<evidence type="ECO:0000256" key="1">
    <source>
        <dbReference type="ARBA" id="ARBA00010641"/>
    </source>
</evidence>
<dbReference type="Pfam" id="PF04542">
    <property type="entry name" value="Sigma70_r2"/>
    <property type="match status" value="1"/>
</dbReference>
<proteinExistence type="inferred from homology"/>
<evidence type="ECO:0000313" key="7">
    <source>
        <dbReference type="EMBL" id="GAA3701188.1"/>
    </source>
</evidence>
<comment type="similarity">
    <text evidence="1">Belongs to the sigma-70 factor family. ECF subfamily.</text>
</comment>